<sequence length="158" mass="18376">ILIDGKIIYIFTTHLQSGKKTRGVVLDLFKKIGFKQKLNFPEKDLNMVKLKQMIEIKKFIKKFANNNDHTIILGGDFNLSEQKTKIYLDKINEVFLNKHDHYIGESKASVWNSNQKLDHIWVINNSNVIGLYNILDDIKSNISDHKVLVGIYKIETFK</sequence>
<evidence type="ECO:0000313" key="1">
    <source>
        <dbReference type="EMBL" id="KKL73385.1"/>
    </source>
</evidence>
<dbReference type="Gene3D" id="3.60.10.10">
    <property type="entry name" value="Endonuclease/exonuclease/phosphatase"/>
    <property type="match status" value="1"/>
</dbReference>
<feature type="non-terminal residue" evidence="1">
    <location>
        <position position="1"/>
    </location>
</feature>
<organism evidence="1">
    <name type="scientific">marine sediment metagenome</name>
    <dbReference type="NCBI Taxonomy" id="412755"/>
    <lineage>
        <taxon>unclassified sequences</taxon>
        <taxon>metagenomes</taxon>
        <taxon>ecological metagenomes</taxon>
    </lineage>
</organism>
<evidence type="ECO:0008006" key="2">
    <source>
        <dbReference type="Google" id="ProtNLM"/>
    </source>
</evidence>
<comment type="caution">
    <text evidence="1">The sequence shown here is derived from an EMBL/GenBank/DDBJ whole genome shotgun (WGS) entry which is preliminary data.</text>
</comment>
<proteinExistence type="predicted"/>
<name>A0A0F9GVH5_9ZZZZ</name>
<accession>A0A0F9GVH5</accession>
<protein>
    <recommendedName>
        <fullName evidence="2">Endonuclease/exonuclease/phosphatase domain-containing protein</fullName>
    </recommendedName>
</protein>
<reference evidence="1" key="1">
    <citation type="journal article" date="2015" name="Nature">
        <title>Complex archaea that bridge the gap between prokaryotes and eukaryotes.</title>
        <authorList>
            <person name="Spang A."/>
            <person name="Saw J.H."/>
            <person name="Jorgensen S.L."/>
            <person name="Zaremba-Niedzwiedzka K."/>
            <person name="Martijn J."/>
            <person name="Lind A.E."/>
            <person name="van Eijk R."/>
            <person name="Schleper C."/>
            <person name="Guy L."/>
            <person name="Ettema T.J."/>
        </authorList>
    </citation>
    <scope>NUCLEOTIDE SEQUENCE</scope>
</reference>
<dbReference type="EMBL" id="LAZR01024976">
    <property type="protein sequence ID" value="KKL73385.1"/>
    <property type="molecule type" value="Genomic_DNA"/>
</dbReference>
<gene>
    <name evidence="1" type="ORF">LCGC14_2075450</name>
</gene>
<dbReference type="InterPro" id="IPR036691">
    <property type="entry name" value="Endo/exonu/phosph_ase_sf"/>
</dbReference>
<dbReference type="SUPFAM" id="SSF56219">
    <property type="entry name" value="DNase I-like"/>
    <property type="match status" value="1"/>
</dbReference>
<dbReference type="AlphaFoldDB" id="A0A0F9GVH5"/>